<keyword evidence="16 25" id="KW-1133">Transmembrane helix</keyword>
<sequence>MSGESGRSTVEFPVAGMTCASCVRRVEKALGRVDGVEEASVNLATEKARVSVDPSVVGGEDLKSAVERAGYGVREVPALASGPGDGGAVGEVSLPIEGMTCASCVRRVERALTKVPGVSSATVNLATEKAKVEYDAAGGPGIDELRAAVEGAGYEVGAVEEPDPGTGRAAVDDSGDVRDLERDRELKDLRNKWVVSLALGVLMMAEMYLPFGPGMEVMAPLLLIQATIVQFWAGATFYKTAWASARHGGTNMSTLVAVGTSAAYGYSAFVTLWPGLSAAWGFPFYLYFEVSAIVVGLVLLGRWLEARAKRQTGAAIKALMGLRARTARVVRDGVERDVPVEDVRVGDLVRVRPGEKVPVDGVVVEGRSTLDESMLTGESLPVEKTVGDAVIGATLNETGGFVMRAEKVGAETALAQIVRLVEEAQGSKAPMQRLVDTISSYFVPAVLGLAALTFGAWLVAGPSPILALTAAISVLIIACPCALGLATPTAIMVGTGKAAENGILVRGGEALETTRKIDAIVLDKTGTLTQGRPSVTRLIPADGFTEQDLLRLAAAAEVGSEHPLAGAIVARAGEAGLDLPKLEAFESITGKGVKAVVNGREVLVGNRALLEGFGVHLDGMEDLAGDLARGGATPMYVSVDGRGAGLVAVADAPKPESREAVEQLGALGLEVWMLTGDNEVTAGAIAGEVGISSDHVLAEVLPGEKAAKVAELQGRGRTVAMVGDGINDAPALARADLGVAIGTGTDVAMAASDITLIGGDLRNIVTGIALSRRTVGKIKQGLFWAFAYNVALIPVAAGALFPFFGVLLSPVLAAAAMAMSSVSVVTNALRLRSFERPHSAKEILHPPLRARLSEVAYLGAIAVVAAGIGAAALLLAPAQQYDMAPNAGAMQNGPGAGGHGSGE</sequence>
<keyword evidence="17" id="KW-0186">Copper</keyword>
<evidence type="ECO:0000256" key="8">
    <source>
        <dbReference type="ARBA" id="ARBA00022692"/>
    </source>
</evidence>
<dbReference type="InterPro" id="IPR018303">
    <property type="entry name" value="ATPase_P-typ_P_site"/>
</dbReference>
<evidence type="ECO:0000313" key="28">
    <source>
        <dbReference type="Proteomes" id="UP000501452"/>
    </source>
</evidence>
<dbReference type="Gene3D" id="2.70.150.10">
    <property type="entry name" value="Calcium-transporting ATPase, cytoplasmic transduction domain A"/>
    <property type="match status" value="1"/>
</dbReference>
<dbReference type="InterPro" id="IPR001757">
    <property type="entry name" value="P_typ_ATPase"/>
</dbReference>
<evidence type="ECO:0000256" key="19">
    <source>
        <dbReference type="ARBA" id="ARBA00023136"/>
    </source>
</evidence>
<dbReference type="FunFam" id="2.70.150.10:FF:000020">
    <property type="entry name" value="Copper-exporting P-type ATPase A"/>
    <property type="match status" value="1"/>
</dbReference>
<evidence type="ECO:0000256" key="22">
    <source>
        <dbReference type="ARBA" id="ARBA00049289"/>
    </source>
</evidence>
<organism evidence="27 28">
    <name type="scientific">Rubrobacter tropicus</name>
    <dbReference type="NCBI Taxonomy" id="2653851"/>
    <lineage>
        <taxon>Bacteria</taxon>
        <taxon>Bacillati</taxon>
        <taxon>Actinomycetota</taxon>
        <taxon>Rubrobacteria</taxon>
        <taxon>Rubrobacterales</taxon>
        <taxon>Rubrobacteraceae</taxon>
        <taxon>Rubrobacter</taxon>
    </lineage>
</organism>
<dbReference type="PANTHER" id="PTHR43520:SF8">
    <property type="entry name" value="P-TYPE CU(+) TRANSPORTER"/>
    <property type="match status" value="1"/>
</dbReference>
<keyword evidence="6 25" id="KW-1003">Cell membrane</keyword>
<name>A0A6G8Q5C0_9ACTN</name>
<dbReference type="GO" id="GO:0005524">
    <property type="term" value="F:ATP binding"/>
    <property type="evidence" value="ECO:0007669"/>
    <property type="project" value="UniProtKB-UniRule"/>
</dbReference>
<dbReference type="InterPro" id="IPR036163">
    <property type="entry name" value="HMA_dom_sf"/>
</dbReference>
<feature type="transmembrane region" description="Helical" evidence="25">
    <location>
        <begin position="217"/>
        <end position="238"/>
    </location>
</feature>
<evidence type="ECO:0000256" key="7">
    <source>
        <dbReference type="ARBA" id="ARBA00022553"/>
    </source>
</evidence>
<dbReference type="InterPro" id="IPR036412">
    <property type="entry name" value="HAD-like_sf"/>
</dbReference>
<dbReference type="PROSITE" id="PS00154">
    <property type="entry name" value="ATPASE_E1_E2"/>
    <property type="match status" value="1"/>
</dbReference>
<dbReference type="PROSITE" id="PS50846">
    <property type="entry name" value="HMA_2"/>
    <property type="match status" value="2"/>
</dbReference>
<dbReference type="AlphaFoldDB" id="A0A6G8Q5C0"/>
<dbReference type="GO" id="GO:0043682">
    <property type="term" value="F:P-type divalent copper transporter activity"/>
    <property type="evidence" value="ECO:0007669"/>
    <property type="project" value="TreeGrafter"/>
</dbReference>
<evidence type="ECO:0000259" key="26">
    <source>
        <dbReference type="PROSITE" id="PS50846"/>
    </source>
</evidence>
<evidence type="ECO:0000256" key="18">
    <source>
        <dbReference type="ARBA" id="ARBA00023065"/>
    </source>
</evidence>
<dbReference type="SFLD" id="SFLDS00003">
    <property type="entry name" value="Haloacid_Dehalogenase"/>
    <property type="match status" value="1"/>
</dbReference>
<evidence type="ECO:0000256" key="25">
    <source>
        <dbReference type="RuleBase" id="RU362081"/>
    </source>
</evidence>
<evidence type="ECO:0000256" key="9">
    <source>
        <dbReference type="ARBA" id="ARBA00022723"/>
    </source>
</evidence>
<dbReference type="KEGG" id="rub:GBA63_02590"/>
<gene>
    <name evidence="27" type="ORF">GBA63_02590</name>
</gene>
<dbReference type="InterPro" id="IPR023299">
    <property type="entry name" value="ATPase_P-typ_cyto_dom_N"/>
</dbReference>
<feature type="transmembrane region" description="Helical" evidence="25">
    <location>
        <begin position="781"/>
        <end position="801"/>
    </location>
</feature>
<feature type="transmembrane region" description="Helical" evidence="25">
    <location>
        <begin position="855"/>
        <end position="876"/>
    </location>
</feature>
<evidence type="ECO:0000256" key="16">
    <source>
        <dbReference type="ARBA" id="ARBA00022989"/>
    </source>
</evidence>
<keyword evidence="15" id="KW-1278">Translocase</keyword>
<reference evidence="27 28" key="1">
    <citation type="submission" date="2019-10" db="EMBL/GenBank/DDBJ databases">
        <title>Rubrobacter sp nov SCSIO 52090 isolated from a deep-sea sediment in the South China Sea.</title>
        <authorList>
            <person name="Chen R.W."/>
        </authorList>
    </citation>
    <scope>NUCLEOTIDE SEQUENCE [LARGE SCALE GENOMIC DNA]</scope>
    <source>
        <strain evidence="27 28">SCSIO 52909</strain>
    </source>
</reference>
<keyword evidence="13 25" id="KW-0067">ATP-binding</keyword>
<feature type="transmembrane region" description="Helical" evidence="25">
    <location>
        <begin position="193"/>
        <end position="211"/>
    </location>
</feature>
<dbReference type="InterPro" id="IPR023298">
    <property type="entry name" value="ATPase_P-typ_TM_dom_sf"/>
</dbReference>
<keyword evidence="18" id="KW-0406">Ion transport</keyword>
<dbReference type="InterPro" id="IPR027256">
    <property type="entry name" value="P-typ_ATPase_IB"/>
</dbReference>
<proteinExistence type="inferred from homology"/>
<dbReference type="NCBIfam" id="TIGR01494">
    <property type="entry name" value="ATPase_P-type"/>
    <property type="match status" value="1"/>
</dbReference>
<dbReference type="Gene3D" id="3.40.1110.10">
    <property type="entry name" value="Calcium-transporting ATPase, cytoplasmic domain N"/>
    <property type="match status" value="1"/>
</dbReference>
<keyword evidence="10" id="KW-0677">Repeat</keyword>
<dbReference type="InterPro" id="IPR023214">
    <property type="entry name" value="HAD_sf"/>
</dbReference>
<dbReference type="SUPFAM" id="SSF55008">
    <property type="entry name" value="HMA, heavy metal-associated domain"/>
    <property type="match status" value="2"/>
</dbReference>
<dbReference type="Pfam" id="PF00403">
    <property type="entry name" value="HMA"/>
    <property type="match status" value="2"/>
</dbReference>
<accession>A0A6G8Q5C0</accession>
<keyword evidence="11 25" id="KW-0547">Nucleotide-binding</keyword>
<dbReference type="InterPro" id="IPR017969">
    <property type="entry name" value="Heavy-metal-associated_CS"/>
</dbReference>
<keyword evidence="9 25" id="KW-0479">Metal-binding</keyword>
<dbReference type="Pfam" id="PF00122">
    <property type="entry name" value="E1-E2_ATPase"/>
    <property type="match status" value="1"/>
</dbReference>
<comment type="similarity">
    <text evidence="2 25">Belongs to the cation transport ATPase (P-type) (TC 3.A.3) family. Type IB subfamily.</text>
</comment>
<dbReference type="EC" id="7.2.2.8" evidence="3"/>
<evidence type="ECO:0000256" key="23">
    <source>
        <dbReference type="ARBA" id="ARBA00057500"/>
    </source>
</evidence>
<keyword evidence="7" id="KW-0597">Phosphoprotein</keyword>
<dbReference type="CDD" id="cd02094">
    <property type="entry name" value="P-type_ATPase_Cu-like"/>
    <property type="match status" value="1"/>
</dbReference>
<dbReference type="InterPro" id="IPR044492">
    <property type="entry name" value="P_typ_ATPase_HD_dom"/>
</dbReference>
<evidence type="ECO:0000256" key="5">
    <source>
        <dbReference type="ARBA" id="ARBA00022448"/>
    </source>
</evidence>
<evidence type="ECO:0000256" key="17">
    <source>
        <dbReference type="ARBA" id="ARBA00023008"/>
    </source>
</evidence>
<dbReference type="InterPro" id="IPR006122">
    <property type="entry name" value="HMA_Cu_ion-bd"/>
</dbReference>
<dbReference type="PRINTS" id="PR00119">
    <property type="entry name" value="CATATPASE"/>
</dbReference>
<comment type="subcellular location">
    <subcellularLocation>
        <location evidence="1">Cell membrane</location>
        <topology evidence="1">Multi-pass membrane protein</topology>
    </subcellularLocation>
</comment>
<dbReference type="GO" id="GO:0005886">
    <property type="term" value="C:plasma membrane"/>
    <property type="evidence" value="ECO:0007669"/>
    <property type="project" value="UniProtKB-SubCell"/>
</dbReference>
<dbReference type="FunFam" id="3.30.70.100:FF:000005">
    <property type="entry name" value="Copper-exporting P-type ATPase A"/>
    <property type="match status" value="2"/>
</dbReference>
<evidence type="ECO:0000256" key="21">
    <source>
        <dbReference type="ARBA" id="ARBA00033239"/>
    </source>
</evidence>
<feature type="transmembrane region" description="Helical" evidence="25">
    <location>
        <begin position="465"/>
        <end position="487"/>
    </location>
</feature>
<dbReference type="RefSeq" id="WP_166173217.1">
    <property type="nucleotide sequence ID" value="NZ_CP045119.1"/>
</dbReference>
<dbReference type="Gene3D" id="3.30.70.100">
    <property type="match status" value="2"/>
</dbReference>
<dbReference type="Proteomes" id="UP000501452">
    <property type="component" value="Chromosome"/>
</dbReference>
<dbReference type="SFLD" id="SFLDF00027">
    <property type="entry name" value="p-type_atpase"/>
    <property type="match status" value="1"/>
</dbReference>
<dbReference type="SUPFAM" id="SSF56784">
    <property type="entry name" value="HAD-like"/>
    <property type="match status" value="1"/>
</dbReference>
<feature type="transmembrane region" description="Helical" evidence="25">
    <location>
        <begin position="438"/>
        <end position="459"/>
    </location>
</feature>
<feature type="transmembrane region" description="Helical" evidence="25">
    <location>
        <begin position="284"/>
        <end position="304"/>
    </location>
</feature>
<dbReference type="GO" id="GO:0055070">
    <property type="term" value="P:copper ion homeostasis"/>
    <property type="evidence" value="ECO:0007669"/>
    <property type="project" value="TreeGrafter"/>
</dbReference>
<protein>
    <recommendedName>
        <fullName evidence="4">Copper-exporting P-type ATPase</fullName>
        <ecNumber evidence="3">7.2.2.8</ecNumber>
    </recommendedName>
    <alternativeName>
        <fullName evidence="20">Copper-exporting P-type ATPase A</fullName>
    </alternativeName>
    <alternativeName>
        <fullName evidence="21">Cu(+)-exporting ATPase</fullName>
    </alternativeName>
    <alternativeName>
        <fullName evidence="24">Probable copper-exporting P-type ATPase V</fullName>
    </alternativeName>
</protein>
<evidence type="ECO:0000256" key="14">
    <source>
        <dbReference type="ARBA" id="ARBA00022842"/>
    </source>
</evidence>
<evidence type="ECO:0000256" key="15">
    <source>
        <dbReference type="ARBA" id="ARBA00022967"/>
    </source>
</evidence>
<comment type="function">
    <text evidence="23">Necessary for copper homeostasis and likely functions as a copper exporter. Also required for full virulence.</text>
</comment>
<dbReference type="PROSITE" id="PS01047">
    <property type="entry name" value="HMA_1"/>
    <property type="match status" value="2"/>
</dbReference>
<evidence type="ECO:0000256" key="6">
    <source>
        <dbReference type="ARBA" id="ARBA00022475"/>
    </source>
</evidence>
<dbReference type="EMBL" id="CP045119">
    <property type="protein sequence ID" value="QIN81638.1"/>
    <property type="molecule type" value="Genomic_DNA"/>
</dbReference>
<evidence type="ECO:0000256" key="12">
    <source>
        <dbReference type="ARBA" id="ARBA00022796"/>
    </source>
</evidence>
<dbReference type="CDD" id="cd00371">
    <property type="entry name" value="HMA"/>
    <property type="match status" value="2"/>
</dbReference>
<feature type="domain" description="HMA" evidence="26">
    <location>
        <begin position="8"/>
        <end position="74"/>
    </location>
</feature>
<feature type="transmembrane region" description="Helical" evidence="25">
    <location>
        <begin position="250"/>
        <end position="272"/>
    </location>
</feature>
<keyword evidence="28" id="KW-1185">Reference proteome</keyword>
<dbReference type="SFLD" id="SFLDG00002">
    <property type="entry name" value="C1.7:_P-type_atpase_like"/>
    <property type="match status" value="1"/>
</dbReference>
<keyword evidence="8 25" id="KW-0812">Transmembrane</keyword>
<keyword evidence="14" id="KW-0460">Magnesium</keyword>
<feature type="transmembrane region" description="Helical" evidence="25">
    <location>
        <begin position="807"/>
        <end position="829"/>
    </location>
</feature>
<dbReference type="PRINTS" id="PR00942">
    <property type="entry name" value="CUATPASEI"/>
</dbReference>
<evidence type="ECO:0000256" key="13">
    <source>
        <dbReference type="ARBA" id="ARBA00022840"/>
    </source>
</evidence>
<evidence type="ECO:0000256" key="1">
    <source>
        <dbReference type="ARBA" id="ARBA00004651"/>
    </source>
</evidence>
<dbReference type="InterPro" id="IPR006121">
    <property type="entry name" value="HMA_dom"/>
</dbReference>
<comment type="catalytic activity">
    <reaction evidence="22">
        <text>Cu(+)(in) + ATP + H2O = Cu(+)(out) + ADP + phosphate + H(+)</text>
        <dbReference type="Rhea" id="RHEA:25792"/>
        <dbReference type="ChEBI" id="CHEBI:15377"/>
        <dbReference type="ChEBI" id="CHEBI:15378"/>
        <dbReference type="ChEBI" id="CHEBI:30616"/>
        <dbReference type="ChEBI" id="CHEBI:43474"/>
        <dbReference type="ChEBI" id="CHEBI:49552"/>
        <dbReference type="ChEBI" id="CHEBI:456216"/>
        <dbReference type="EC" id="7.2.2.8"/>
    </reaction>
</comment>
<dbReference type="GO" id="GO:0005507">
    <property type="term" value="F:copper ion binding"/>
    <property type="evidence" value="ECO:0007669"/>
    <property type="project" value="InterPro"/>
</dbReference>
<dbReference type="Gene3D" id="3.40.50.1000">
    <property type="entry name" value="HAD superfamily/HAD-like"/>
    <property type="match status" value="1"/>
</dbReference>
<evidence type="ECO:0000256" key="2">
    <source>
        <dbReference type="ARBA" id="ARBA00006024"/>
    </source>
</evidence>
<dbReference type="Pfam" id="PF00702">
    <property type="entry name" value="Hydrolase"/>
    <property type="match status" value="1"/>
</dbReference>
<dbReference type="NCBIfam" id="TIGR01511">
    <property type="entry name" value="ATPase-IB1_Cu"/>
    <property type="match status" value="1"/>
</dbReference>
<dbReference type="FunFam" id="3.40.50.1000:FF:000144">
    <property type="entry name" value="copper-transporting ATPase 1 isoform X2"/>
    <property type="match status" value="1"/>
</dbReference>
<evidence type="ECO:0000256" key="20">
    <source>
        <dbReference type="ARBA" id="ARBA00029719"/>
    </source>
</evidence>
<evidence type="ECO:0000256" key="24">
    <source>
        <dbReference type="ARBA" id="ARBA00068364"/>
    </source>
</evidence>
<evidence type="ECO:0000256" key="3">
    <source>
        <dbReference type="ARBA" id="ARBA00012517"/>
    </source>
</evidence>
<dbReference type="GO" id="GO:0016887">
    <property type="term" value="F:ATP hydrolysis activity"/>
    <property type="evidence" value="ECO:0007669"/>
    <property type="project" value="InterPro"/>
</dbReference>
<keyword evidence="12" id="KW-0187">Copper transport</keyword>
<dbReference type="SUPFAM" id="SSF81665">
    <property type="entry name" value="Calcium ATPase, transmembrane domain M"/>
    <property type="match status" value="1"/>
</dbReference>
<feature type="domain" description="HMA" evidence="26">
    <location>
        <begin position="90"/>
        <end position="157"/>
    </location>
</feature>
<dbReference type="PANTHER" id="PTHR43520">
    <property type="entry name" value="ATP7, ISOFORM B"/>
    <property type="match status" value="1"/>
</dbReference>
<dbReference type="SUPFAM" id="SSF81653">
    <property type="entry name" value="Calcium ATPase, transduction domain A"/>
    <property type="match status" value="1"/>
</dbReference>
<evidence type="ECO:0000313" key="27">
    <source>
        <dbReference type="EMBL" id="QIN81638.1"/>
    </source>
</evidence>
<evidence type="ECO:0000256" key="10">
    <source>
        <dbReference type="ARBA" id="ARBA00022737"/>
    </source>
</evidence>
<evidence type="ECO:0000256" key="4">
    <source>
        <dbReference type="ARBA" id="ARBA00015102"/>
    </source>
</evidence>
<keyword evidence="19 25" id="KW-0472">Membrane</keyword>
<dbReference type="NCBIfam" id="TIGR01525">
    <property type="entry name" value="ATPase-IB_hvy"/>
    <property type="match status" value="1"/>
</dbReference>
<dbReference type="GO" id="GO:0140581">
    <property type="term" value="F:P-type monovalent copper transporter activity"/>
    <property type="evidence" value="ECO:0007669"/>
    <property type="project" value="UniProtKB-EC"/>
</dbReference>
<dbReference type="InterPro" id="IPR059000">
    <property type="entry name" value="ATPase_P-type_domA"/>
</dbReference>
<keyword evidence="5" id="KW-0813">Transport</keyword>
<dbReference type="InterPro" id="IPR008250">
    <property type="entry name" value="ATPase_P-typ_transduc_dom_A_sf"/>
</dbReference>
<dbReference type="NCBIfam" id="TIGR00003">
    <property type="entry name" value="copper ion binding protein"/>
    <property type="match status" value="2"/>
</dbReference>
<evidence type="ECO:0000256" key="11">
    <source>
        <dbReference type="ARBA" id="ARBA00022741"/>
    </source>
</evidence>